<dbReference type="InterPro" id="IPR050391">
    <property type="entry name" value="Mito_Metabolite_Transporter"/>
</dbReference>
<dbReference type="AlphaFoldDB" id="A0A1W0X5K2"/>
<dbReference type="GO" id="GO:0016020">
    <property type="term" value="C:membrane"/>
    <property type="evidence" value="ECO:0007669"/>
    <property type="project" value="UniProtKB-SubCell"/>
</dbReference>
<feature type="repeat" description="Solcar" evidence="8">
    <location>
        <begin position="240"/>
        <end position="329"/>
    </location>
</feature>
<comment type="subcellular location">
    <subcellularLocation>
        <location evidence="1">Membrane</location>
        <topology evidence="1">Multi-pass membrane protein</topology>
    </subcellularLocation>
</comment>
<dbReference type="PANTHER" id="PTHR45618">
    <property type="entry name" value="MITOCHONDRIAL DICARBOXYLATE CARRIER-RELATED"/>
    <property type="match status" value="1"/>
</dbReference>
<keyword evidence="4 8" id="KW-0812">Transmembrane</keyword>
<dbReference type="InterPro" id="IPR018108">
    <property type="entry name" value="MCP_transmembrane"/>
</dbReference>
<evidence type="ECO:0000256" key="5">
    <source>
        <dbReference type="ARBA" id="ARBA00022737"/>
    </source>
</evidence>
<protein>
    <submittedName>
        <fullName evidence="11">Mitochondrial dicarboxylate carrier</fullName>
    </submittedName>
</protein>
<accession>A0A1W0X5K2</accession>
<dbReference type="SUPFAM" id="SSF103506">
    <property type="entry name" value="Mitochondrial carrier"/>
    <property type="match status" value="1"/>
</dbReference>
<reference evidence="12" key="1">
    <citation type="submission" date="2017-01" db="EMBL/GenBank/DDBJ databases">
        <title>Comparative genomics of anhydrobiosis in the tardigrade Hypsibius dujardini.</title>
        <authorList>
            <person name="Yoshida Y."/>
            <person name="Koutsovoulos G."/>
            <person name="Laetsch D."/>
            <person name="Stevens L."/>
            <person name="Kumar S."/>
            <person name="Horikawa D."/>
            <person name="Ishino K."/>
            <person name="Komine S."/>
            <person name="Tomita M."/>
            <person name="Blaxter M."/>
            <person name="Arakawa K."/>
        </authorList>
    </citation>
    <scope>NUCLEOTIDE SEQUENCE [LARGE SCALE GENOMIC DNA]</scope>
    <source>
        <strain evidence="12">Z151</strain>
    </source>
</reference>
<evidence type="ECO:0000256" key="9">
    <source>
        <dbReference type="RuleBase" id="RU000488"/>
    </source>
</evidence>
<dbReference type="Proteomes" id="UP000192578">
    <property type="component" value="Unassembled WGS sequence"/>
</dbReference>
<evidence type="ECO:0000256" key="1">
    <source>
        <dbReference type="ARBA" id="ARBA00004141"/>
    </source>
</evidence>
<evidence type="ECO:0000256" key="8">
    <source>
        <dbReference type="PROSITE-ProRule" id="PRU00282"/>
    </source>
</evidence>
<sequence length="341" mass="36539">MATSGVLSAGNPPSSPSHPGIATQTDAALSAAGGGAAKGQELRVGREIIGATTKEAPSLKSPTIEKSLVVQKNARWYHGGVASAMACCFTHPFDLVKVQLQTQQDGKLKIIPLTSSIVRQHGFLALYNGISASLLRQLTYSTARFGVYEALRPKDSSQSFSFLMKCATAGAAGGIGGLIGAPADLINVRMQNDSKLPVEARRNYKNAVEGLVRVLRQEVLQPFEGLFDGGQSGYSDDNRPAGLLRPSQAFTLGVWTLRPCGDHDNLPVDVLKTRMQNSRPGQYKSILHCVQEVAKSGPLGFFKGYIPAFVRLGPQTILTFVFLEQIRLRFGIPVADAKKSS</sequence>
<proteinExistence type="inferred from homology"/>
<keyword evidence="3 9" id="KW-0813">Transport</keyword>
<keyword evidence="6" id="KW-1133">Transmembrane helix</keyword>
<dbReference type="PROSITE" id="PS50920">
    <property type="entry name" value="SOLCAR"/>
    <property type="match status" value="2"/>
</dbReference>
<keyword evidence="12" id="KW-1185">Reference proteome</keyword>
<evidence type="ECO:0000313" key="12">
    <source>
        <dbReference type="Proteomes" id="UP000192578"/>
    </source>
</evidence>
<evidence type="ECO:0000256" key="6">
    <source>
        <dbReference type="ARBA" id="ARBA00022989"/>
    </source>
</evidence>
<dbReference type="Gene3D" id="1.50.40.10">
    <property type="entry name" value="Mitochondrial carrier domain"/>
    <property type="match status" value="2"/>
</dbReference>
<evidence type="ECO:0000256" key="7">
    <source>
        <dbReference type="ARBA" id="ARBA00023136"/>
    </source>
</evidence>
<evidence type="ECO:0000256" key="10">
    <source>
        <dbReference type="SAM" id="MobiDB-lite"/>
    </source>
</evidence>
<dbReference type="OrthoDB" id="448427at2759"/>
<evidence type="ECO:0000256" key="4">
    <source>
        <dbReference type="ARBA" id="ARBA00022692"/>
    </source>
</evidence>
<evidence type="ECO:0000256" key="3">
    <source>
        <dbReference type="ARBA" id="ARBA00022448"/>
    </source>
</evidence>
<gene>
    <name evidence="11" type="ORF">BV898_03445</name>
</gene>
<dbReference type="EMBL" id="MTYJ01000016">
    <property type="protein sequence ID" value="OQV22620.1"/>
    <property type="molecule type" value="Genomic_DNA"/>
</dbReference>
<evidence type="ECO:0000256" key="2">
    <source>
        <dbReference type="ARBA" id="ARBA00006375"/>
    </source>
</evidence>
<dbReference type="Pfam" id="PF00153">
    <property type="entry name" value="Mito_carr"/>
    <property type="match status" value="3"/>
</dbReference>
<feature type="repeat" description="Solcar" evidence="8">
    <location>
        <begin position="70"/>
        <end position="154"/>
    </location>
</feature>
<comment type="similarity">
    <text evidence="2 9">Belongs to the mitochondrial carrier (TC 2.A.29) family.</text>
</comment>
<keyword evidence="7 8" id="KW-0472">Membrane</keyword>
<evidence type="ECO:0000313" key="11">
    <source>
        <dbReference type="EMBL" id="OQV22620.1"/>
    </source>
</evidence>
<organism evidence="11 12">
    <name type="scientific">Hypsibius exemplaris</name>
    <name type="common">Freshwater tardigrade</name>
    <dbReference type="NCBI Taxonomy" id="2072580"/>
    <lineage>
        <taxon>Eukaryota</taxon>
        <taxon>Metazoa</taxon>
        <taxon>Ecdysozoa</taxon>
        <taxon>Tardigrada</taxon>
        <taxon>Eutardigrada</taxon>
        <taxon>Parachela</taxon>
        <taxon>Hypsibioidea</taxon>
        <taxon>Hypsibiidae</taxon>
        <taxon>Hypsibius</taxon>
    </lineage>
</organism>
<feature type="region of interest" description="Disordered" evidence="10">
    <location>
        <begin position="1"/>
        <end position="22"/>
    </location>
</feature>
<name>A0A1W0X5K2_HYPEX</name>
<keyword evidence="5" id="KW-0677">Repeat</keyword>
<dbReference type="InterPro" id="IPR023395">
    <property type="entry name" value="MCP_dom_sf"/>
</dbReference>
<comment type="caution">
    <text evidence="11">The sequence shown here is derived from an EMBL/GenBank/DDBJ whole genome shotgun (WGS) entry which is preliminary data.</text>
</comment>